<dbReference type="Pfam" id="PF00583">
    <property type="entry name" value="Acetyltransf_1"/>
    <property type="match status" value="1"/>
</dbReference>
<comment type="caution">
    <text evidence="4">The sequence shown here is derived from an EMBL/GenBank/DDBJ whole genome shotgun (WGS) entry which is preliminary data.</text>
</comment>
<evidence type="ECO:0000313" key="4">
    <source>
        <dbReference type="EMBL" id="MFC5450675.1"/>
    </source>
</evidence>
<proteinExistence type="predicted"/>
<keyword evidence="5" id="KW-1185">Reference proteome</keyword>
<keyword evidence="2 4" id="KW-0012">Acyltransferase</keyword>
<organism evidence="4 5">
    <name type="scientific">Paenibacillus aestuarii</name>
    <dbReference type="NCBI Taxonomy" id="516965"/>
    <lineage>
        <taxon>Bacteria</taxon>
        <taxon>Bacillati</taxon>
        <taxon>Bacillota</taxon>
        <taxon>Bacilli</taxon>
        <taxon>Bacillales</taxon>
        <taxon>Paenibacillaceae</taxon>
        <taxon>Paenibacillus</taxon>
    </lineage>
</organism>
<keyword evidence="1 4" id="KW-0808">Transferase</keyword>
<evidence type="ECO:0000259" key="3">
    <source>
        <dbReference type="PROSITE" id="PS51186"/>
    </source>
</evidence>
<feature type="domain" description="N-acetyltransferase" evidence="3">
    <location>
        <begin position="1"/>
        <end position="156"/>
    </location>
</feature>
<dbReference type="EMBL" id="JBHSMJ010000028">
    <property type="protein sequence ID" value="MFC5450675.1"/>
    <property type="molecule type" value="Genomic_DNA"/>
</dbReference>
<protein>
    <submittedName>
        <fullName evidence="4">GNAT family N-acetyltransferase</fullName>
        <ecNumber evidence="4">2.3.-.-</ecNumber>
    </submittedName>
</protein>
<dbReference type="PROSITE" id="PS51186">
    <property type="entry name" value="GNAT"/>
    <property type="match status" value="1"/>
</dbReference>
<dbReference type="InterPro" id="IPR050680">
    <property type="entry name" value="YpeA/RimI_acetyltransf"/>
</dbReference>
<accession>A0ABW0KBA9</accession>
<gene>
    <name evidence="4" type="ORF">ACFPOG_20700</name>
</gene>
<dbReference type="RefSeq" id="WP_270884660.1">
    <property type="nucleotide sequence ID" value="NZ_JAQFVF010000075.1"/>
</dbReference>
<dbReference type="CDD" id="cd04301">
    <property type="entry name" value="NAT_SF"/>
    <property type="match status" value="1"/>
</dbReference>
<name>A0ABW0KBA9_9BACL</name>
<reference evidence="5" key="1">
    <citation type="journal article" date="2019" name="Int. J. Syst. Evol. Microbiol.">
        <title>The Global Catalogue of Microorganisms (GCM) 10K type strain sequencing project: providing services to taxonomists for standard genome sequencing and annotation.</title>
        <authorList>
            <consortium name="The Broad Institute Genomics Platform"/>
            <consortium name="The Broad Institute Genome Sequencing Center for Infectious Disease"/>
            <person name="Wu L."/>
            <person name="Ma J."/>
        </authorList>
    </citation>
    <scope>NUCLEOTIDE SEQUENCE [LARGE SCALE GENOMIC DNA]</scope>
    <source>
        <strain evidence="5">KACC 11904</strain>
    </source>
</reference>
<dbReference type="GO" id="GO:0016746">
    <property type="term" value="F:acyltransferase activity"/>
    <property type="evidence" value="ECO:0007669"/>
    <property type="project" value="UniProtKB-KW"/>
</dbReference>
<dbReference type="EC" id="2.3.-.-" evidence="4"/>
<dbReference type="SUPFAM" id="SSF55729">
    <property type="entry name" value="Acyl-CoA N-acyltransferases (Nat)"/>
    <property type="match status" value="1"/>
</dbReference>
<dbReference type="InterPro" id="IPR016181">
    <property type="entry name" value="Acyl_CoA_acyltransferase"/>
</dbReference>
<dbReference type="InterPro" id="IPR000182">
    <property type="entry name" value="GNAT_dom"/>
</dbReference>
<evidence type="ECO:0000256" key="1">
    <source>
        <dbReference type="ARBA" id="ARBA00022679"/>
    </source>
</evidence>
<sequence>MLFRSIDVVKDREVIVRFRRESYVVSFGNEEGFGEEDAYVNRIEERLSRFPDGLMLIESDGRIIGQIELQILHYEGDEIGYVNLFYLVPECRGKGYGKGLLEYAENFFLKYNVREYHLRVSPTNERAVQFYLKSGMSKVKEERHQYVVWRMRKLLNT</sequence>
<dbReference type="PANTHER" id="PTHR43420">
    <property type="entry name" value="ACETYLTRANSFERASE"/>
    <property type="match status" value="1"/>
</dbReference>
<evidence type="ECO:0000313" key="5">
    <source>
        <dbReference type="Proteomes" id="UP001596044"/>
    </source>
</evidence>
<evidence type="ECO:0000256" key="2">
    <source>
        <dbReference type="ARBA" id="ARBA00023315"/>
    </source>
</evidence>
<dbReference type="Gene3D" id="3.40.630.30">
    <property type="match status" value="1"/>
</dbReference>
<dbReference type="Proteomes" id="UP001596044">
    <property type="component" value="Unassembled WGS sequence"/>
</dbReference>